<dbReference type="GO" id="GO:0051603">
    <property type="term" value="P:proteolysis involved in protein catabolic process"/>
    <property type="evidence" value="ECO:0007669"/>
    <property type="project" value="TreeGrafter"/>
</dbReference>
<dbReference type="AlphaFoldDB" id="F2NEC4"/>
<evidence type="ECO:0000313" key="9">
    <source>
        <dbReference type="EMBL" id="AEB08114.1"/>
    </source>
</evidence>
<reference evidence="10" key="2">
    <citation type="submission" date="2011-03" db="EMBL/GenBank/DDBJ databases">
        <title>The complete genome of Desulfobacca acetoxidans DSM 11109.</title>
        <authorList>
            <consortium name="US DOE Joint Genome Institute (JGI-PGF)"/>
            <person name="Lucas S."/>
            <person name="Copeland A."/>
            <person name="Lapidus A."/>
            <person name="Bruce D."/>
            <person name="Goodwin L."/>
            <person name="Pitluck S."/>
            <person name="Peters L."/>
            <person name="Kyrpides N."/>
            <person name="Mavromatis K."/>
            <person name="Ivanova N."/>
            <person name="Ovchinnikova G."/>
            <person name="Teshima H."/>
            <person name="Detter J.C."/>
            <person name="Han C."/>
            <person name="Land M."/>
            <person name="Hauser L."/>
            <person name="Markowitz V."/>
            <person name="Cheng J.-F."/>
            <person name="Hugenholtz P."/>
            <person name="Woyke T."/>
            <person name="Wu D."/>
            <person name="Spring S."/>
            <person name="Schueler E."/>
            <person name="Brambilla E."/>
            <person name="Klenk H.-P."/>
            <person name="Eisen J.A."/>
        </authorList>
    </citation>
    <scope>NUCLEOTIDE SEQUENCE [LARGE SCALE GENOMIC DNA]</scope>
    <source>
        <strain evidence="10">ATCC 700848 / DSM 11109 / ASRB2</strain>
    </source>
</reference>
<dbReference type="STRING" id="880072.Desac_0221"/>
<keyword evidence="2" id="KW-0479">Metal-binding</keyword>
<protein>
    <submittedName>
        <fullName evidence="9">Peptidase M48 Ste24p</fullName>
    </submittedName>
</protein>
<dbReference type="GO" id="GO:0016020">
    <property type="term" value="C:membrane"/>
    <property type="evidence" value="ECO:0007669"/>
    <property type="project" value="TreeGrafter"/>
</dbReference>
<evidence type="ECO:0000313" key="10">
    <source>
        <dbReference type="Proteomes" id="UP000000483"/>
    </source>
</evidence>
<evidence type="ECO:0000256" key="4">
    <source>
        <dbReference type="ARBA" id="ARBA00022833"/>
    </source>
</evidence>
<evidence type="ECO:0000256" key="2">
    <source>
        <dbReference type="ARBA" id="ARBA00022723"/>
    </source>
</evidence>
<keyword evidence="4 6" id="KW-0862">Zinc</keyword>
<evidence type="ECO:0000256" key="6">
    <source>
        <dbReference type="RuleBase" id="RU003983"/>
    </source>
</evidence>
<feature type="chain" id="PRO_5003286937" evidence="7">
    <location>
        <begin position="27"/>
        <end position="291"/>
    </location>
</feature>
<dbReference type="GO" id="GO:0046872">
    <property type="term" value="F:metal ion binding"/>
    <property type="evidence" value="ECO:0007669"/>
    <property type="project" value="UniProtKB-KW"/>
</dbReference>
<accession>F2NEC4</accession>
<keyword evidence="7" id="KW-0732">Signal</keyword>
<feature type="domain" description="Peptidase M48" evidence="8">
    <location>
        <begin position="85"/>
        <end position="268"/>
    </location>
</feature>
<keyword evidence="10" id="KW-1185">Reference proteome</keyword>
<comment type="cofactor">
    <cofactor evidence="6">
        <name>Zn(2+)</name>
        <dbReference type="ChEBI" id="CHEBI:29105"/>
    </cofactor>
    <text evidence="6">Binds 1 zinc ion per subunit.</text>
</comment>
<organism evidence="9 10">
    <name type="scientific">Desulfobacca acetoxidans (strain ATCC 700848 / DSM 11109 / ASRB2)</name>
    <dbReference type="NCBI Taxonomy" id="880072"/>
    <lineage>
        <taxon>Bacteria</taxon>
        <taxon>Pseudomonadati</taxon>
        <taxon>Thermodesulfobacteriota</taxon>
        <taxon>Desulfobaccia</taxon>
        <taxon>Desulfobaccales</taxon>
        <taxon>Desulfobaccaceae</taxon>
        <taxon>Desulfobacca</taxon>
    </lineage>
</organism>
<dbReference type="HOGENOM" id="CLU_029002_5_2_7"/>
<dbReference type="Gene3D" id="3.30.2010.10">
    <property type="entry name" value="Metalloproteases ('zincins'), catalytic domain"/>
    <property type="match status" value="1"/>
</dbReference>
<feature type="signal peptide" evidence="7">
    <location>
        <begin position="1"/>
        <end position="26"/>
    </location>
</feature>
<keyword evidence="5 6" id="KW-0482">Metalloprotease</keyword>
<evidence type="ECO:0000256" key="1">
    <source>
        <dbReference type="ARBA" id="ARBA00022670"/>
    </source>
</evidence>
<reference evidence="9 10" key="1">
    <citation type="journal article" date="2011" name="Stand. Genomic Sci.">
        <title>Complete genome sequence of the acetate-degrading sulfate reducer Desulfobacca acetoxidans type strain (ASRB2).</title>
        <authorList>
            <person name="Goker M."/>
            <person name="Teshima H."/>
            <person name="Lapidus A."/>
            <person name="Nolan M."/>
            <person name="Lucas S."/>
            <person name="Hammon N."/>
            <person name="Deshpande S."/>
            <person name="Cheng J.F."/>
            <person name="Tapia R."/>
            <person name="Han C."/>
            <person name="Goodwin L."/>
            <person name="Pitluck S."/>
            <person name="Huntemann M."/>
            <person name="Liolios K."/>
            <person name="Ivanova N."/>
            <person name="Pagani I."/>
            <person name="Mavromatis K."/>
            <person name="Ovchinikova G."/>
            <person name="Pati A."/>
            <person name="Chen A."/>
            <person name="Palaniappan K."/>
            <person name="Land M."/>
            <person name="Hauser L."/>
            <person name="Brambilla E.M."/>
            <person name="Rohde M."/>
            <person name="Spring S."/>
            <person name="Detter J.C."/>
            <person name="Woyke T."/>
            <person name="Bristow J."/>
            <person name="Eisen J.A."/>
            <person name="Markowitz V."/>
            <person name="Hugenholtz P."/>
            <person name="Kyrpides N.C."/>
            <person name="Klenk H.P."/>
        </authorList>
    </citation>
    <scope>NUCLEOTIDE SEQUENCE [LARGE SCALE GENOMIC DNA]</scope>
    <source>
        <strain evidence="10">ATCC 700848 / DSM 11109 / ASRB2</strain>
    </source>
</reference>
<proteinExistence type="inferred from homology"/>
<dbReference type="eggNOG" id="COG4784">
    <property type="taxonomic scope" value="Bacteria"/>
</dbReference>
<name>F2NEC4_DESAR</name>
<gene>
    <name evidence="9" type="ordered locus">Desac_0221</name>
</gene>
<comment type="similarity">
    <text evidence="6">Belongs to the peptidase M48 family.</text>
</comment>
<evidence type="ECO:0000259" key="8">
    <source>
        <dbReference type="Pfam" id="PF01435"/>
    </source>
</evidence>
<evidence type="ECO:0000256" key="3">
    <source>
        <dbReference type="ARBA" id="ARBA00022801"/>
    </source>
</evidence>
<dbReference type="InterPro" id="IPR001915">
    <property type="entry name" value="Peptidase_M48"/>
</dbReference>
<keyword evidence="1 6" id="KW-0645">Protease</keyword>
<dbReference type="KEGG" id="dao:Desac_0221"/>
<dbReference type="PANTHER" id="PTHR22726">
    <property type="entry name" value="METALLOENDOPEPTIDASE OMA1"/>
    <property type="match status" value="1"/>
</dbReference>
<evidence type="ECO:0000256" key="7">
    <source>
        <dbReference type="SAM" id="SignalP"/>
    </source>
</evidence>
<sequence>MKRGFGKMVGLVLTSLCLYGCAQVIASIPGVPESIKPAADIAEKAGVKALEASREISDSEEYYLGRAVAARILSRYPLYKNQVLTAYVNEVGQTVARKSIRPQTYKGYHFAVLDSQEANSFACPGGIIFITRGMIKACANEDQLAAVLAHEVGHIANRDGIASISQARWTEVATTIGTEAAKQYGGSLGQMVSLFEGSIDDVFKTVIVNGYSRTAEENADREGVETLKRAGYNPQAMVAILTAMSTKGGTGGILGTHPDVKDRLANIKFIAQAAHTRMEPARSKRFKALKL</sequence>
<dbReference type="PANTHER" id="PTHR22726:SF1">
    <property type="entry name" value="METALLOENDOPEPTIDASE OMA1, MITOCHONDRIAL"/>
    <property type="match status" value="1"/>
</dbReference>
<dbReference type="EMBL" id="CP002629">
    <property type="protein sequence ID" value="AEB08114.1"/>
    <property type="molecule type" value="Genomic_DNA"/>
</dbReference>
<dbReference type="GO" id="GO:0004222">
    <property type="term" value="F:metalloendopeptidase activity"/>
    <property type="evidence" value="ECO:0007669"/>
    <property type="project" value="InterPro"/>
</dbReference>
<evidence type="ECO:0000256" key="5">
    <source>
        <dbReference type="ARBA" id="ARBA00023049"/>
    </source>
</evidence>
<dbReference type="InterPro" id="IPR051156">
    <property type="entry name" value="Mito/Outer_Membr_Metalloprot"/>
</dbReference>
<keyword evidence="3 6" id="KW-0378">Hydrolase</keyword>
<dbReference type="Pfam" id="PF01435">
    <property type="entry name" value="Peptidase_M48"/>
    <property type="match status" value="1"/>
</dbReference>
<dbReference type="Proteomes" id="UP000000483">
    <property type="component" value="Chromosome"/>
</dbReference>
<dbReference type="RefSeq" id="WP_013705227.1">
    <property type="nucleotide sequence ID" value="NC_015388.1"/>
</dbReference>